<comment type="similarity">
    <text evidence="1">Belongs to the short-chain dehydrogenases/reductases (SDR) family.</text>
</comment>
<sequence>MFALANKVAIVTGASSGIGRATARLFAEEGAKLIVAARRQAELDILVNEILEAGGMATALAGNVTEEAYAKGLVELAMDKFGGLDIAFNNAGAVGLMAALPDMTPTAWHETMDTNLTSAFLGAKYQIPAMLERDGGSLIFTSSFVGRTAGIPGMAAYAAAKAGLIGLTQVLAAEYGPKGLRVNALLPGGTDTPGATTTTPEARAFVEGIHALKRMAQPEEIARSALYLASDASSFTTGTALFADGGVSINRT</sequence>
<dbReference type="PANTHER" id="PTHR24321:SF11">
    <property type="entry name" value="BLR0893 PROTEIN"/>
    <property type="match status" value="1"/>
</dbReference>
<reference evidence="4 5" key="1">
    <citation type="submission" date="2016-10" db="EMBL/GenBank/DDBJ databases">
        <authorList>
            <person name="de Groot N.N."/>
        </authorList>
    </citation>
    <scope>NUCLEOTIDE SEQUENCE [LARGE SCALE GENOMIC DNA]</scope>
    <source>
        <strain evidence="4 5">CGMCC 1.12097</strain>
    </source>
</reference>
<dbReference type="PANTHER" id="PTHR24321">
    <property type="entry name" value="DEHYDROGENASES, SHORT CHAIN"/>
    <property type="match status" value="1"/>
</dbReference>
<dbReference type="AlphaFoldDB" id="A0A1G5XMI9"/>
<evidence type="ECO:0000313" key="5">
    <source>
        <dbReference type="Proteomes" id="UP000198588"/>
    </source>
</evidence>
<dbReference type="STRING" id="1165689.SAMN02927914_02467"/>
<organism evidence="4 5">
    <name type="scientific">Mesorhizobium qingshengii</name>
    <dbReference type="NCBI Taxonomy" id="1165689"/>
    <lineage>
        <taxon>Bacteria</taxon>
        <taxon>Pseudomonadati</taxon>
        <taxon>Pseudomonadota</taxon>
        <taxon>Alphaproteobacteria</taxon>
        <taxon>Hyphomicrobiales</taxon>
        <taxon>Phyllobacteriaceae</taxon>
        <taxon>Mesorhizobium</taxon>
    </lineage>
</organism>
<dbReference type="Proteomes" id="UP000198588">
    <property type="component" value="Unassembled WGS sequence"/>
</dbReference>
<dbReference type="CDD" id="cd05233">
    <property type="entry name" value="SDR_c"/>
    <property type="match status" value="1"/>
</dbReference>
<protein>
    <submittedName>
        <fullName evidence="4">NAD(P)-dependent dehydrogenase, short-chain alcohol dehydrogenase family</fullName>
    </submittedName>
</protein>
<dbReference type="SUPFAM" id="SSF51735">
    <property type="entry name" value="NAD(P)-binding Rossmann-fold domains"/>
    <property type="match status" value="1"/>
</dbReference>
<gene>
    <name evidence="4" type="ORF">SAMN02927914_02467</name>
</gene>
<name>A0A1G5XMI9_9HYPH</name>
<proteinExistence type="inferred from homology"/>
<dbReference type="SMART" id="SM00822">
    <property type="entry name" value="PKS_KR"/>
    <property type="match status" value="1"/>
</dbReference>
<dbReference type="Gene3D" id="3.40.50.720">
    <property type="entry name" value="NAD(P)-binding Rossmann-like Domain"/>
    <property type="match status" value="1"/>
</dbReference>
<dbReference type="EMBL" id="FMXM01000006">
    <property type="protein sequence ID" value="SDA71689.1"/>
    <property type="molecule type" value="Genomic_DNA"/>
</dbReference>
<keyword evidence="2" id="KW-0560">Oxidoreductase</keyword>
<feature type="domain" description="Ketoreductase" evidence="3">
    <location>
        <begin position="7"/>
        <end position="188"/>
    </location>
</feature>
<evidence type="ECO:0000313" key="4">
    <source>
        <dbReference type="EMBL" id="SDA71689.1"/>
    </source>
</evidence>
<dbReference type="InterPro" id="IPR057326">
    <property type="entry name" value="KR_dom"/>
</dbReference>
<dbReference type="PRINTS" id="PR00080">
    <property type="entry name" value="SDRFAMILY"/>
</dbReference>
<dbReference type="InterPro" id="IPR002347">
    <property type="entry name" value="SDR_fam"/>
</dbReference>
<dbReference type="OrthoDB" id="9812986at2"/>
<accession>A0A1G5XMI9</accession>
<dbReference type="GO" id="GO:0016491">
    <property type="term" value="F:oxidoreductase activity"/>
    <property type="evidence" value="ECO:0007669"/>
    <property type="project" value="UniProtKB-KW"/>
</dbReference>
<dbReference type="FunFam" id="3.40.50.720:FF:000084">
    <property type="entry name" value="Short-chain dehydrogenase reductase"/>
    <property type="match status" value="1"/>
</dbReference>
<dbReference type="RefSeq" id="WP_091577945.1">
    <property type="nucleotide sequence ID" value="NZ_FMXM01000006.1"/>
</dbReference>
<dbReference type="Pfam" id="PF13561">
    <property type="entry name" value="adh_short_C2"/>
    <property type="match status" value="1"/>
</dbReference>
<dbReference type="InterPro" id="IPR036291">
    <property type="entry name" value="NAD(P)-bd_dom_sf"/>
</dbReference>
<evidence type="ECO:0000256" key="2">
    <source>
        <dbReference type="ARBA" id="ARBA00023002"/>
    </source>
</evidence>
<dbReference type="NCBIfam" id="NF005681">
    <property type="entry name" value="PRK07478.1"/>
    <property type="match status" value="1"/>
</dbReference>
<evidence type="ECO:0000259" key="3">
    <source>
        <dbReference type="SMART" id="SM00822"/>
    </source>
</evidence>
<evidence type="ECO:0000256" key="1">
    <source>
        <dbReference type="ARBA" id="ARBA00006484"/>
    </source>
</evidence>
<dbReference type="PRINTS" id="PR00081">
    <property type="entry name" value="GDHRDH"/>
</dbReference>